<evidence type="ECO:0000313" key="10">
    <source>
        <dbReference type="EMBL" id="KAE8009208.1"/>
    </source>
</evidence>
<organism evidence="10 11">
    <name type="scientific">Carpinus fangiana</name>
    <dbReference type="NCBI Taxonomy" id="176857"/>
    <lineage>
        <taxon>Eukaryota</taxon>
        <taxon>Viridiplantae</taxon>
        <taxon>Streptophyta</taxon>
        <taxon>Embryophyta</taxon>
        <taxon>Tracheophyta</taxon>
        <taxon>Spermatophyta</taxon>
        <taxon>Magnoliopsida</taxon>
        <taxon>eudicotyledons</taxon>
        <taxon>Gunneridae</taxon>
        <taxon>Pentapetalae</taxon>
        <taxon>rosids</taxon>
        <taxon>fabids</taxon>
        <taxon>Fagales</taxon>
        <taxon>Betulaceae</taxon>
        <taxon>Carpinus</taxon>
    </lineage>
</organism>
<dbReference type="Pfam" id="PF00847">
    <property type="entry name" value="AP2"/>
    <property type="match status" value="1"/>
</dbReference>
<keyword evidence="11" id="KW-1185">Reference proteome</keyword>
<keyword evidence="5" id="KW-0010">Activator</keyword>
<dbReference type="GO" id="GO:0005634">
    <property type="term" value="C:nucleus"/>
    <property type="evidence" value="ECO:0007669"/>
    <property type="project" value="UniProtKB-SubCell"/>
</dbReference>
<dbReference type="InterPro" id="IPR016177">
    <property type="entry name" value="DNA-bd_dom_sf"/>
</dbReference>
<keyword evidence="6" id="KW-0804">Transcription</keyword>
<dbReference type="GO" id="GO:0000976">
    <property type="term" value="F:transcription cis-regulatory region binding"/>
    <property type="evidence" value="ECO:0007669"/>
    <property type="project" value="TreeGrafter"/>
</dbReference>
<evidence type="ECO:0000256" key="1">
    <source>
        <dbReference type="ARBA" id="ARBA00004123"/>
    </source>
</evidence>
<dbReference type="Proteomes" id="UP000327013">
    <property type="component" value="Chromosome 2"/>
</dbReference>
<evidence type="ECO:0000259" key="9">
    <source>
        <dbReference type="PROSITE" id="PS51032"/>
    </source>
</evidence>
<accession>A0A5N6QRU2</accession>
<evidence type="ECO:0000256" key="8">
    <source>
        <dbReference type="ARBA" id="ARBA00024343"/>
    </source>
</evidence>
<feature type="domain" description="AP2/ERF" evidence="9">
    <location>
        <begin position="47"/>
        <end position="104"/>
    </location>
</feature>
<evidence type="ECO:0000256" key="4">
    <source>
        <dbReference type="ARBA" id="ARBA00023125"/>
    </source>
</evidence>
<evidence type="ECO:0000256" key="3">
    <source>
        <dbReference type="ARBA" id="ARBA00023016"/>
    </source>
</evidence>
<dbReference type="InterPro" id="IPR001471">
    <property type="entry name" value="AP2/ERF_dom"/>
</dbReference>
<dbReference type="CDD" id="cd00018">
    <property type="entry name" value="AP2"/>
    <property type="match status" value="1"/>
</dbReference>
<dbReference type="AlphaFoldDB" id="A0A5N6QRU2"/>
<keyword evidence="7" id="KW-0539">Nucleus</keyword>
<keyword evidence="4" id="KW-0238">DNA-binding</keyword>
<keyword evidence="3" id="KW-0346">Stress response</keyword>
<keyword evidence="2" id="KW-0805">Transcription regulation</keyword>
<dbReference type="PROSITE" id="PS51032">
    <property type="entry name" value="AP2_ERF"/>
    <property type="match status" value="1"/>
</dbReference>
<comment type="similarity">
    <text evidence="8">Belongs to the AP2/ERF transcription factor family. ERF subfamily.</text>
</comment>
<dbReference type="FunFam" id="3.30.730.10:FF:000001">
    <property type="entry name" value="Ethylene-responsive transcription factor 2"/>
    <property type="match status" value="1"/>
</dbReference>
<dbReference type="PANTHER" id="PTHR31241:SF62">
    <property type="entry name" value="DEHYDRATION-RESPONSIVE ELEMENT-BINDING PROTEIN 2D"/>
    <property type="match status" value="1"/>
</dbReference>
<evidence type="ECO:0000256" key="5">
    <source>
        <dbReference type="ARBA" id="ARBA00023159"/>
    </source>
</evidence>
<evidence type="ECO:0000256" key="7">
    <source>
        <dbReference type="ARBA" id="ARBA00023242"/>
    </source>
</evidence>
<dbReference type="OrthoDB" id="1779630at2759"/>
<dbReference type="GO" id="GO:0045893">
    <property type="term" value="P:positive regulation of DNA-templated transcription"/>
    <property type="evidence" value="ECO:0007669"/>
    <property type="project" value="TreeGrafter"/>
</dbReference>
<sequence length="252" mass="27763">MSVDETLAKWKESQIQLDSKPILKIQGIGSKKGCMKGKGGPQNSECKYRGVRQRKWGKWVAEIRQPNGGSRLWLGTFANSLEAAHAYDNAARAMFDSCAHLNFPDSCSTPAGLDSMTTSNNSVFFSVHESTSVSPKFDESTSVSPKFVEDITHVSPSVKNEAEKGELRTNTEHSVDAETNIASSMIQEDLTCHFMDEGGIFDLDGIPEHFNDDFFSSIESLFTFDFDAGHLGFLGDDQCGQLQNLNDKLLGF</sequence>
<reference evidence="10 11" key="1">
    <citation type="submission" date="2019-06" db="EMBL/GenBank/DDBJ databases">
        <title>A chromosomal-level reference genome of Carpinus fangiana (Coryloideae, Betulaceae).</title>
        <authorList>
            <person name="Yang X."/>
            <person name="Wang Z."/>
            <person name="Zhang L."/>
            <person name="Hao G."/>
            <person name="Liu J."/>
            <person name="Yang Y."/>
        </authorList>
    </citation>
    <scope>NUCLEOTIDE SEQUENCE [LARGE SCALE GENOMIC DNA]</scope>
    <source>
        <strain evidence="10">Cfa_2016G</strain>
        <tissue evidence="10">Leaf</tissue>
    </source>
</reference>
<dbReference type="Gene3D" id="3.30.730.10">
    <property type="entry name" value="AP2/ERF domain"/>
    <property type="match status" value="1"/>
</dbReference>
<protein>
    <recommendedName>
        <fullName evidence="9">AP2/ERF domain-containing protein</fullName>
    </recommendedName>
</protein>
<evidence type="ECO:0000256" key="6">
    <source>
        <dbReference type="ARBA" id="ARBA00023163"/>
    </source>
</evidence>
<dbReference type="InterPro" id="IPR036955">
    <property type="entry name" value="AP2/ERF_dom_sf"/>
</dbReference>
<gene>
    <name evidence="10" type="ORF">FH972_005657</name>
</gene>
<dbReference type="EMBL" id="CM017322">
    <property type="protein sequence ID" value="KAE8009208.1"/>
    <property type="molecule type" value="Genomic_DNA"/>
</dbReference>
<dbReference type="SUPFAM" id="SSF54171">
    <property type="entry name" value="DNA-binding domain"/>
    <property type="match status" value="1"/>
</dbReference>
<comment type="subcellular location">
    <subcellularLocation>
        <location evidence="1">Nucleus</location>
    </subcellularLocation>
</comment>
<proteinExistence type="inferred from homology"/>
<dbReference type="GO" id="GO:0003700">
    <property type="term" value="F:DNA-binding transcription factor activity"/>
    <property type="evidence" value="ECO:0007669"/>
    <property type="project" value="InterPro"/>
</dbReference>
<dbReference type="PRINTS" id="PR00367">
    <property type="entry name" value="ETHRSPELEMNT"/>
</dbReference>
<evidence type="ECO:0000256" key="2">
    <source>
        <dbReference type="ARBA" id="ARBA00023015"/>
    </source>
</evidence>
<dbReference type="PANTHER" id="PTHR31241">
    <property type="entry name" value="DEHYDRATION-RESPONSIVE ELEMENT-BINDING PROTEIN 2C"/>
    <property type="match status" value="1"/>
</dbReference>
<dbReference type="GO" id="GO:0006950">
    <property type="term" value="P:response to stress"/>
    <property type="evidence" value="ECO:0007669"/>
    <property type="project" value="TreeGrafter"/>
</dbReference>
<dbReference type="SMART" id="SM00380">
    <property type="entry name" value="AP2"/>
    <property type="match status" value="1"/>
</dbReference>
<name>A0A5N6QRU2_9ROSI</name>
<evidence type="ECO:0000313" key="11">
    <source>
        <dbReference type="Proteomes" id="UP000327013"/>
    </source>
</evidence>